<keyword evidence="2" id="KW-0479">Metal-binding</keyword>
<dbReference type="InterPro" id="IPR012312">
    <property type="entry name" value="Hemerythrin-like"/>
</dbReference>
<keyword evidence="3" id="KW-0408">Iron</keyword>
<dbReference type="SUPFAM" id="SSF47188">
    <property type="entry name" value="Hemerythrin-like"/>
    <property type="match status" value="1"/>
</dbReference>
<dbReference type="InterPro" id="IPR050669">
    <property type="entry name" value="Hemerythrin"/>
</dbReference>
<dbReference type="Pfam" id="PF01814">
    <property type="entry name" value="Hemerythrin"/>
    <property type="match status" value="1"/>
</dbReference>
<protein>
    <submittedName>
        <fullName evidence="5">Hemerythrin-like protein PA1673</fullName>
    </submittedName>
</protein>
<dbReference type="KEGG" id="mag:amb1378"/>
<evidence type="ECO:0000313" key="6">
    <source>
        <dbReference type="Proteomes" id="UP000007058"/>
    </source>
</evidence>
<dbReference type="NCBIfam" id="TIGR02481">
    <property type="entry name" value="hemeryth_dom"/>
    <property type="match status" value="1"/>
</dbReference>
<gene>
    <name evidence="5" type="ordered locus">amb1378</name>
</gene>
<dbReference type="CDD" id="cd12107">
    <property type="entry name" value="Hemerythrin"/>
    <property type="match status" value="1"/>
</dbReference>
<dbReference type="EMBL" id="AP007255">
    <property type="protein sequence ID" value="BAE50182.1"/>
    <property type="molecule type" value="Genomic_DNA"/>
</dbReference>
<reference evidence="5 6" key="1">
    <citation type="journal article" date="2005" name="DNA Res.">
        <title>Complete genome sequence of the facultative anaerobic magnetotactic bacterium Magnetospirillum sp. strain AMB-1.</title>
        <authorList>
            <person name="Matsunaga T."/>
            <person name="Okamura Y."/>
            <person name="Fukuda Y."/>
            <person name="Wahyudi A.T."/>
            <person name="Murase Y."/>
            <person name="Takeyama H."/>
        </authorList>
    </citation>
    <scope>NUCLEOTIDE SEQUENCE [LARGE SCALE GENOMIC DNA]</scope>
    <source>
        <strain evidence="6">ATCC 700264 / AMB-1</strain>
    </source>
</reference>
<feature type="domain" description="Hemerythrin-like" evidence="4">
    <location>
        <begin position="47"/>
        <end position="153"/>
    </location>
</feature>
<evidence type="ECO:0000256" key="2">
    <source>
        <dbReference type="ARBA" id="ARBA00022723"/>
    </source>
</evidence>
<dbReference type="Gene3D" id="1.20.120.50">
    <property type="entry name" value="Hemerythrin-like"/>
    <property type="match status" value="1"/>
</dbReference>
<dbReference type="PANTHER" id="PTHR37164">
    <property type="entry name" value="BACTERIOHEMERYTHRIN"/>
    <property type="match status" value="1"/>
</dbReference>
<organism evidence="5 6">
    <name type="scientific">Paramagnetospirillum magneticum (strain ATCC 700264 / AMB-1)</name>
    <name type="common">Magnetospirillum magneticum</name>
    <dbReference type="NCBI Taxonomy" id="342108"/>
    <lineage>
        <taxon>Bacteria</taxon>
        <taxon>Pseudomonadati</taxon>
        <taxon>Pseudomonadota</taxon>
        <taxon>Alphaproteobacteria</taxon>
        <taxon>Rhodospirillales</taxon>
        <taxon>Magnetospirillaceae</taxon>
        <taxon>Paramagnetospirillum</taxon>
    </lineage>
</organism>
<evidence type="ECO:0000256" key="1">
    <source>
        <dbReference type="ARBA" id="ARBA00010587"/>
    </source>
</evidence>
<dbReference type="STRING" id="342108.amb1378"/>
<evidence type="ECO:0000259" key="4">
    <source>
        <dbReference type="Pfam" id="PF01814"/>
    </source>
</evidence>
<accession>Q2W7J3</accession>
<dbReference type="InterPro" id="IPR012827">
    <property type="entry name" value="Hemerythrin_metal-bd"/>
</dbReference>
<keyword evidence="6" id="KW-1185">Reference proteome</keyword>
<comment type="similarity">
    <text evidence="1">Belongs to the hemerythrin family.</text>
</comment>
<dbReference type="NCBIfam" id="NF033749">
    <property type="entry name" value="bact_hemeryth"/>
    <property type="match status" value="1"/>
</dbReference>
<name>Q2W7J3_PARM1</name>
<dbReference type="AlphaFoldDB" id="Q2W7J3"/>
<dbReference type="InterPro" id="IPR035938">
    <property type="entry name" value="Hemerythrin-like_sf"/>
</dbReference>
<dbReference type="HOGENOM" id="CLU_086902_2_2_5"/>
<evidence type="ECO:0000256" key="3">
    <source>
        <dbReference type="ARBA" id="ARBA00023004"/>
    </source>
</evidence>
<sequence>MPPTSRRCDADAPLAIGAAIGYYRHILNGGVSSMSEHISWSDDLLVGVEAIDSDHKKLFELMNRLLASPTHGEAAVNQAIGDLSSYTKRHFAAEIASMDRTAYPERGAHAYEHEHLIFQLENIIDRLMMSGASSVDSELTRLLKDWLCNHIMTFDVKYAAFLRESGQTG</sequence>
<dbReference type="GO" id="GO:0046872">
    <property type="term" value="F:metal ion binding"/>
    <property type="evidence" value="ECO:0007669"/>
    <property type="project" value="UniProtKB-KW"/>
</dbReference>
<dbReference type="Proteomes" id="UP000007058">
    <property type="component" value="Chromosome"/>
</dbReference>
<evidence type="ECO:0000313" key="5">
    <source>
        <dbReference type="EMBL" id="BAE50182.1"/>
    </source>
</evidence>
<proteinExistence type="inferred from homology"/>
<dbReference type="PANTHER" id="PTHR37164:SF1">
    <property type="entry name" value="BACTERIOHEMERYTHRIN"/>
    <property type="match status" value="1"/>
</dbReference>